<evidence type="ECO:0000256" key="3">
    <source>
        <dbReference type="ARBA" id="ARBA00022989"/>
    </source>
</evidence>
<feature type="transmembrane region" description="Helical" evidence="5">
    <location>
        <begin position="65"/>
        <end position="87"/>
    </location>
</feature>
<dbReference type="Pfam" id="PF02361">
    <property type="entry name" value="CbiQ"/>
    <property type="match status" value="1"/>
</dbReference>
<dbReference type="PANTHER" id="PTHR33514">
    <property type="entry name" value="PROTEIN ABCI12, CHLOROPLASTIC"/>
    <property type="match status" value="1"/>
</dbReference>
<accession>A0ABS2PGR0</accession>
<dbReference type="InterPro" id="IPR003339">
    <property type="entry name" value="ABC/ECF_trnsptr_transmembrane"/>
</dbReference>
<keyword evidence="4 5" id="KW-0472">Membrane</keyword>
<keyword evidence="7" id="KW-1185">Reference proteome</keyword>
<proteinExistence type="predicted"/>
<comment type="subcellular location">
    <subcellularLocation>
        <location evidence="1">Membrane</location>
        <topology evidence="1">Multi-pass membrane protein</topology>
    </subcellularLocation>
</comment>
<keyword evidence="3 5" id="KW-1133">Transmembrane helix</keyword>
<evidence type="ECO:0000313" key="7">
    <source>
        <dbReference type="Proteomes" id="UP000741863"/>
    </source>
</evidence>
<feature type="transmembrane region" description="Helical" evidence="5">
    <location>
        <begin position="247"/>
        <end position="265"/>
    </location>
</feature>
<dbReference type="Proteomes" id="UP000741863">
    <property type="component" value="Unassembled WGS sequence"/>
</dbReference>
<feature type="transmembrane region" description="Helical" evidence="5">
    <location>
        <begin position="26"/>
        <end position="58"/>
    </location>
</feature>
<dbReference type="CDD" id="cd16914">
    <property type="entry name" value="EcfT"/>
    <property type="match status" value="1"/>
</dbReference>
<evidence type="ECO:0000256" key="4">
    <source>
        <dbReference type="ARBA" id="ARBA00023136"/>
    </source>
</evidence>
<name>A0ABS2PGR0_9BACL</name>
<evidence type="ECO:0000256" key="5">
    <source>
        <dbReference type="SAM" id="Phobius"/>
    </source>
</evidence>
<gene>
    <name evidence="6" type="ORF">JOD17_003758</name>
</gene>
<evidence type="ECO:0000313" key="6">
    <source>
        <dbReference type="EMBL" id="MBM7634635.1"/>
    </source>
</evidence>
<dbReference type="RefSeq" id="WP_204699451.1">
    <property type="nucleotide sequence ID" value="NZ_JAFBEC010000015.1"/>
</dbReference>
<sequence>MLQNIVIGQYVPVESPIHRLDARSKILAVLLMAVVVFLANDVMTNAILVTFVSLLVLLSKVPLRFFIKGMLPIFILIAFTFILHALFTNEGEVLFTVLGFSVYSGGIIQGLFIAIRIGALVIIASLLTLTTSPIDLTDGFEAYLRPFKRFGVPSHEIALMMAISIRLIPTLLLEADRILKAQSARGADFTKGSLKTRLNTMTAFIIPLFVRSFKRAEDMATAMDARGYRGGEGRTKLRILKWQGKDTVAIVLIVLFGCTLGILRYV</sequence>
<evidence type="ECO:0000256" key="2">
    <source>
        <dbReference type="ARBA" id="ARBA00022692"/>
    </source>
</evidence>
<comment type="caution">
    <text evidence="6">The sequence shown here is derived from an EMBL/GenBank/DDBJ whole genome shotgun (WGS) entry which is preliminary data.</text>
</comment>
<keyword evidence="2 5" id="KW-0812">Transmembrane</keyword>
<reference evidence="6 7" key="1">
    <citation type="submission" date="2021-01" db="EMBL/GenBank/DDBJ databases">
        <title>Genomic Encyclopedia of Type Strains, Phase IV (KMG-IV): sequencing the most valuable type-strain genomes for metagenomic binning, comparative biology and taxonomic classification.</title>
        <authorList>
            <person name="Goeker M."/>
        </authorList>
    </citation>
    <scope>NUCLEOTIDE SEQUENCE [LARGE SCALE GENOMIC DNA]</scope>
    <source>
        <strain evidence="6 7">DSM 25540</strain>
    </source>
</reference>
<dbReference type="EMBL" id="JAFBEC010000015">
    <property type="protein sequence ID" value="MBM7634635.1"/>
    <property type="molecule type" value="Genomic_DNA"/>
</dbReference>
<dbReference type="PANTHER" id="PTHR33514:SF13">
    <property type="entry name" value="PROTEIN ABCI12, CHLOROPLASTIC"/>
    <property type="match status" value="1"/>
</dbReference>
<protein>
    <submittedName>
        <fullName evidence="6">Energy-coupling factor transport system permease protein</fullName>
    </submittedName>
</protein>
<organism evidence="6 7">
    <name type="scientific">Geomicrobium sediminis</name>
    <dbReference type="NCBI Taxonomy" id="1347788"/>
    <lineage>
        <taxon>Bacteria</taxon>
        <taxon>Bacillati</taxon>
        <taxon>Bacillota</taxon>
        <taxon>Bacilli</taxon>
        <taxon>Bacillales</taxon>
        <taxon>Geomicrobium</taxon>
    </lineage>
</organism>
<evidence type="ECO:0000256" key="1">
    <source>
        <dbReference type="ARBA" id="ARBA00004141"/>
    </source>
</evidence>